<dbReference type="PROSITE" id="PS50943">
    <property type="entry name" value="HTH_CROC1"/>
    <property type="match status" value="1"/>
</dbReference>
<dbReference type="InterPro" id="IPR010982">
    <property type="entry name" value="Lambda_DNA-bd_dom_sf"/>
</dbReference>
<dbReference type="SUPFAM" id="SSF47413">
    <property type="entry name" value="lambda repressor-like DNA-binding domains"/>
    <property type="match status" value="1"/>
</dbReference>
<evidence type="ECO:0000313" key="2">
    <source>
        <dbReference type="EMBL" id="MFC5342386.1"/>
    </source>
</evidence>
<comment type="caution">
    <text evidence="2">The sequence shown here is derived from an EMBL/GenBank/DDBJ whole genome shotgun (WGS) entry which is preliminary data.</text>
</comment>
<dbReference type="RefSeq" id="WP_324292567.1">
    <property type="nucleotide sequence ID" value="NZ_JBHSLF010000001.1"/>
</dbReference>
<dbReference type="Gene3D" id="1.10.260.40">
    <property type="entry name" value="lambda repressor-like DNA-binding domains"/>
    <property type="match status" value="1"/>
</dbReference>
<dbReference type="SMART" id="SM00530">
    <property type="entry name" value="HTH_XRE"/>
    <property type="match status" value="1"/>
</dbReference>
<gene>
    <name evidence="2" type="ORF">ACFPIE_00550</name>
</gene>
<sequence length="160" mass="18119">MESDRPRSQNEILAAALRLIRLYRRMKPAEVAEAMGMAKRSYEHFEAGKGKINLERIHRFAEATDSDPYAIIDCMALGSPEFAVRCADNKAMLALRVVTQEFNEEVGDAIMELDTRSIINAFTRTLKDLGMQAVRRDDAAKAWLDERIGRLVTPSKDEED</sequence>
<name>A0ABW0FLH0_9CAUL</name>
<evidence type="ECO:0000259" key="1">
    <source>
        <dbReference type="PROSITE" id="PS50943"/>
    </source>
</evidence>
<organism evidence="2 3">
    <name type="scientific">Brevundimonas staleyi</name>
    <dbReference type="NCBI Taxonomy" id="74326"/>
    <lineage>
        <taxon>Bacteria</taxon>
        <taxon>Pseudomonadati</taxon>
        <taxon>Pseudomonadota</taxon>
        <taxon>Alphaproteobacteria</taxon>
        <taxon>Caulobacterales</taxon>
        <taxon>Caulobacteraceae</taxon>
        <taxon>Brevundimonas</taxon>
    </lineage>
</organism>
<dbReference type="InterPro" id="IPR001387">
    <property type="entry name" value="Cro/C1-type_HTH"/>
</dbReference>
<accession>A0ABW0FLH0</accession>
<dbReference type="Proteomes" id="UP001596152">
    <property type="component" value="Unassembled WGS sequence"/>
</dbReference>
<keyword evidence="3" id="KW-1185">Reference proteome</keyword>
<reference evidence="3" key="1">
    <citation type="journal article" date="2019" name="Int. J. Syst. Evol. Microbiol.">
        <title>The Global Catalogue of Microorganisms (GCM) 10K type strain sequencing project: providing services to taxonomists for standard genome sequencing and annotation.</title>
        <authorList>
            <consortium name="The Broad Institute Genomics Platform"/>
            <consortium name="The Broad Institute Genome Sequencing Center for Infectious Disease"/>
            <person name="Wu L."/>
            <person name="Ma J."/>
        </authorList>
    </citation>
    <scope>NUCLEOTIDE SEQUENCE [LARGE SCALE GENOMIC DNA]</scope>
    <source>
        <strain evidence="3">JCM 12125</strain>
    </source>
</reference>
<protein>
    <submittedName>
        <fullName evidence="2">Helix-turn-helix domain-containing protein</fullName>
    </submittedName>
</protein>
<evidence type="ECO:0000313" key="3">
    <source>
        <dbReference type="Proteomes" id="UP001596152"/>
    </source>
</evidence>
<dbReference type="EMBL" id="JBHSLF010000001">
    <property type="protein sequence ID" value="MFC5342386.1"/>
    <property type="molecule type" value="Genomic_DNA"/>
</dbReference>
<dbReference type="Pfam" id="PF13560">
    <property type="entry name" value="HTH_31"/>
    <property type="match status" value="1"/>
</dbReference>
<proteinExistence type="predicted"/>
<feature type="domain" description="HTH cro/C1-type" evidence="1">
    <location>
        <begin position="17"/>
        <end position="71"/>
    </location>
</feature>
<dbReference type="CDD" id="cd00093">
    <property type="entry name" value="HTH_XRE"/>
    <property type="match status" value="1"/>
</dbReference>